<gene>
    <name evidence="11 14" type="primary">dnaX</name>
    <name evidence="14" type="ORF">NO2_0754</name>
</gene>
<keyword evidence="7" id="KW-0862">Zinc</keyword>
<feature type="region of interest" description="Disordered" evidence="12">
    <location>
        <begin position="364"/>
        <end position="431"/>
    </location>
</feature>
<dbReference type="InterPro" id="IPR008921">
    <property type="entry name" value="DNA_pol3_clamp-load_cplx_C"/>
</dbReference>
<keyword evidence="5" id="KW-0479">Metal-binding</keyword>
<dbReference type="InterPro" id="IPR050238">
    <property type="entry name" value="DNA_Rep/Repair_Clamp_Loader"/>
</dbReference>
<evidence type="ECO:0000313" key="15">
    <source>
        <dbReference type="Proteomes" id="UP000275925"/>
    </source>
</evidence>
<dbReference type="NCBIfam" id="NF004046">
    <property type="entry name" value="PRK05563.1"/>
    <property type="match status" value="1"/>
</dbReference>
<evidence type="ECO:0000256" key="11">
    <source>
        <dbReference type="RuleBase" id="RU364063"/>
    </source>
</evidence>
<dbReference type="Pfam" id="PF22608">
    <property type="entry name" value="DNAX_ATPase_lid"/>
    <property type="match status" value="1"/>
</dbReference>
<evidence type="ECO:0000313" key="14">
    <source>
        <dbReference type="EMBL" id="GBR76157.1"/>
    </source>
</evidence>
<sequence length="547" mass="59339">MAYLSLYRKYRSQDFETIVGQKHIVQTIKNALQSDRLAHAYIFSGPRGTGKTSLARILAKALNCAEGPTTKPCLKCPQCLKIKNGTAVDVIEIDAASNRGIDEMRQLREQVNFMPVEGRYKIYIIDEVHMLTTEAFNALLKTLEEPPAQTLFVLATTEIQKIPATIRSRCQRLDFKRITAPEIAAHLQEVCRQENVTIDAQTANYIARQADGGMRDALSLLDQLLSFKAGSAFVLDDILALLGTTVNAALVSLLGKILRRELEAALELTGRLVADGKDLRQVCKDILDNLRNLLLLILKAEQALDLSAEDIAALRQIADGVSAAEVRRLLLTFARAEADMRWNPHTRLVFELAVMELCSAAVPSAPGAGETRATGRAEGSRDSGAASVRPVPSAVSAGSAVAAGRAEPPKTGEAAAKMTVGQAATSPPQIDCGQSPGLAEIKQSWPIFLNKLKLSRPALVILLCEGSLKSYVNGVLTLRFKESYGLHKKKLLESNSKTEIERLLRETYGAEIKLAVALEAFNAAPEPEIGLTTEQILETLPGTVIPA</sequence>
<evidence type="ECO:0000259" key="13">
    <source>
        <dbReference type="SMART" id="SM00382"/>
    </source>
</evidence>
<dbReference type="InterPro" id="IPR022754">
    <property type="entry name" value="DNA_pol_III_gamma-3"/>
</dbReference>
<dbReference type="CDD" id="cd18137">
    <property type="entry name" value="HLD_clamp_pol_III_gamma_tau"/>
    <property type="match status" value="1"/>
</dbReference>
<dbReference type="InterPro" id="IPR045085">
    <property type="entry name" value="HLD_clamp_pol_III_gamma_tau"/>
</dbReference>
<evidence type="ECO:0000256" key="2">
    <source>
        <dbReference type="ARBA" id="ARBA00022679"/>
    </source>
</evidence>
<protein>
    <recommendedName>
        <fullName evidence="11">DNA polymerase III subunit gamma/tau</fullName>
        <ecNumber evidence="11">2.7.7.7</ecNumber>
    </recommendedName>
</protein>
<dbReference type="CDD" id="cd00009">
    <property type="entry name" value="AAA"/>
    <property type="match status" value="1"/>
</dbReference>
<keyword evidence="2 11" id="KW-0808">Transferase</keyword>
<dbReference type="Gene3D" id="1.20.272.10">
    <property type="match status" value="1"/>
</dbReference>
<dbReference type="Proteomes" id="UP000275925">
    <property type="component" value="Unassembled WGS sequence"/>
</dbReference>
<dbReference type="SUPFAM" id="SSF48019">
    <property type="entry name" value="post-AAA+ oligomerization domain-like"/>
    <property type="match status" value="1"/>
</dbReference>
<evidence type="ECO:0000256" key="12">
    <source>
        <dbReference type="SAM" id="MobiDB-lite"/>
    </source>
</evidence>
<dbReference type="Gene3D" id="1.10.8.60">
    <property type="match status" value="1"/>
</dbReference>
<dbReference type="EMBL" id="BGZO01000017">
    <property type="protein sequence ID" value="GBR76157.1"/>
    <property type="molecule type" value="Genomic_DNA"/>
</dbReference>
<dbReference type="AlphaFoldDB" id="A0A388TGE3"/>
<keyword evidence="15" id="KW-1185">Reference proteome</keyword>
<dbReference type="GO" id="GO:0046872">
    <property type="term" value="F:metal ion binding"/>
    <property type="evidence" value="ECO:0007669"/>
    <property type="project" value="UniProtKB-KW"/>
</dbReference>
<dbReference type="GO" id="GO:0006261">
    <property type="term" value="P:DNA-templated DNA replication"/>
    <property type="evidence" value="ECO:0007669"/>
    <property type="project" value="TreeGrafter"/>
</dbReference>
<dbReference type="GO" id="GO:0009360">
    <property type="term" value="C:DNA polymerase III complex"/>
    <property type="evidence" value="ECO:0007669"/>
    <property type="project" value="InterPro"/>
</dbReference>
<dbReference type="EC" id="2.7.7.7" evidence="11"/>
<feature type="compositionally biased region" description="Low complexity" evidence="12">
    <location>
        <begin position="383"/>
        <end position="406"/>
    </location>
</feature>
<dbReference type="GO" id="GO:0003887">
    <property type="term" value="F:DNA-directed DNA polymerase activity"/>
    <property type="evidence" value="ECO:0007669"/>
    <property type="project" value="UniProtKB-KW"/>
</dbReference>
<comment type="caution">
    <text evidence="14">The sequence shown here is derived from an EMBL/GenBank/DDBJ whole genome shotgun (WGS) entry which is preliminary data.</text>
</comment>
<comment type="subunit">
    <text evidence="11">DNA polymerase III contains a core (composed of alpha, epsilon and theta chains) that associates with a tau subunit. This core dimerizes to form the POLIII' complex. PolIII' associates with the gamma complex (composed of gamma, delta, delta', psi and chi chains) and with the beta chain to form the complete DNA polymerase III complex.</text>
</comment>
<name>A0A388TGE3_9BACT</name>
<evidence type="ECO:0000256" key="4">
    <source>
        <dbReference type="ARBA" id="ARBA00022705"/>
    </source>
</evidence>
<evidence type="ECO:0000256" key="5">
    <source>
        <dbReference type="ARBA" id="ARBA00022723"/>
    </source>
</evidence>
<keyword evidence="4 11" id="KW-0235">DNA replication</keyword>
<comment type="function">
    <text evidence="11">DNA polymerase III is a complex, multichain enzyme responsible for most of the replicative synthesis in bacteria. This DNA polymerase also exhibits 3' to 5' exonuclease activity.</text>
</comment>
<proteinExistence type="inferred from homology"/>
<evidence type="ECO:0000256" key="3">
    <source>
        <dbReference type="ARBA" id="ARBA00022695"/>
    </source>
</evidence>
<accession>A0A388TGE3</accession>
<dbReference type="SUPFAM" id="SSF52540">
    <property type="entry name" value="P-loop containing nucleoside triphosphate hydrolases"/>
    <property type="match status" value="1"/>
</dbReference>
<keyword evidence="8 11" id="KW-0067">ATP-binding</keyword>
<reference evidence="14 15" key="1">
    <citation type="journal article" date="2019" name="ISME J.">
        <title>Genome analyses of uncultured TG2/ZB3 bacteria in 'Margulisbacteria' specifically attached to ectosymbiotic spirochetes of protists in the termite gut.</title>
        <authorList>
            <person name="Utami Y.D."/>
            <person name="Kuwahara H."/>
            <person name="Igai K."/>
            <person name="Murakami T."/>
            <person name="Sugaya K."/>
            <person name="Morikawa T."/>
            <person name="Nagura Y."/>
            <person name="Yuki M."/>
            <person name="Deevong P."/>
            <person name="Inoue T."/>
            <person name="Kihara K."/>
            <person name="Lo N."/>
            <person name="Yamada A."/>
            <person name="Ohkuma M."/>
            <person name="Hongoh Y."/>
        </authorList>
    </citation>
    <scope>NUCLEOTIDE SEQUENCE [LARGE SCALE GENOMIC DNA]</scope>
    <source>
        <strain evidence="14">NkOx7-02</strain>
    </source>
</reference>
<evidence type="ECO:0000256" key="8">
    <source>
        <dbReference type="ARBA" id="ARBA00022840"/>
    </source>
</evidence>
<organism evidence="14 15">
    <name type="scientific">Candidatus Termititenax persephonae</name>
    <dbReference type="NCBI Taxonomy" id="2218525"/>
    <lineage>
        <taxon>Bacteria</taxon>
        <taxon>Bacillati</taxon>
        <taxon>Candidatus Margulisiibacteriota</taxon>
        <taxon>Candidatus Termititenacia</taxon>
        <taxon>Candidatus Termititenacales</taxon>
        <taxon>Candidatus Termititenacaceae</taxon>
        <taxon>Candidatus Termititenax</taxon>
    </lineage>
</organism>
<dbReference type="GO" id="GO:0005524">
    <property type="term" value="F:ATP binding"/>
    <property type="evidence" value="ECO:0007669"/>
    <property type="project" value="UniProtKB-KW"/>
</dbReference>
<keyword evidence="3 11" id="KW-0548">Nucleotidyltransferase</keyword>
<dbReference type="PANTHER" id="PTHR11669">
    <property type="entry name" value="REPLICATION FACTOR C / DNA POLYMERASE III GAMMA-TAU SUBUNIT"/>
    <property type="match status" value="1"/>
</dbReference>
<evidence type="ECO:0000256" key="6">
    <source>
        <dbReference type="ARBA" id="ARBA00022741"/>
    </source>
</evidence>
<dbReference type="Pfam" id="PF13177">
    <property type="entry name" value="DNA_pol3_delta2"/>
    <property type="match status" value="1"/>
</dbReference>
<dbReference type="Pfam" id="PF12169">
    <property type="entry name" value="DNA_pol3_gamma3"/>
    <property type="match status" value="1"/>
</dbReference>
<dbReference type="GO" id="GO:0003677">
    <property type="term" value="F:DNA binding"/>
    <property type="evidence" value="ECO:0007669"/>
    <property type="project" value="InterPro"/>
</dbReference>
<comment type="similarity">
    <text evidence="1 11">Belongs to the DnaX/STICHEL family.</text>
</comment>
<evidence type="ECO:0000256" key="9">
    <source>
        <dbReference type="ARBA" id="ARBA00022932"/>
    </source>
</evidence>
<dbReference type="FunFam" id="3.40.50.300:FF:000014">
    <property type="entry name" value="DNA polymerase III subunit gamma/tau"/>
    <property type="match status" value="1"/>
</dbReference>
<dbReference type="NCBIfam" id="TIGR02397">
    <property type="entry name" value="dnaX_nterm"/>
    <property type="match status" value="1"/>
</dbReference>
<feature type="domain" description="AAA+ ATPase" evidence="13">
    <location>
        <begin position="37"/>
        <end position="179"/>
    </location>
</feature>
<evidence type="ECO:0000256" key="10">
    <source>
        <dbReference type="ARBA" id="ARBA00049244"/>
    </source>
</evidence>
<evidence type="ECO:0000256" key="7">
    <source>
        <dbReference type="ARBA" id="ARBA00022833"/>
    </source>
</evidence>
<dbReference type="PRINTS" id="PR00300">
    <property type="entry name" value="CLPPROTEASEA"/>
</dbReference>
<dbReference type="InterPro" id="IPR027417">
    <property type="entry name" value="P-loop_NTPase"/>
</dbReference>
<keyword evidence="6 11" id="KW-0547">Nucleotide-binding</keyword>
<evidence type="ECO:0000256" key="1">
    <source>
        <dbReference type="ARBA" id="ARBA00006360"/>
    </source>
</evidence>
<dbReference type="PANTHER" id="PTHR11669:SF0">
    <property type="entry name" value="PROTEIN STICHEL-LIKE 2"/>
    <property type="match status" value="1"/>
</dbReference>
<dbReference type="InterPro" id="IPR012763">
    <property type="entry name" value="DNA_pol_III_sug/sutau_N"/>
</dbReference>
<dbReference type="Gene3D" id="3.40.50.300">
    <property type="entry name" value="P-loop containing nucleotide triphosphate hydrolases"/>
    <property type="match status" value="1"/>
</dbReference>
<dbReference type="InterPro" id="IPR003593">
    <property type="entry name" value="AAA+_ATPase"/>
</dbReference>
<keyword evidence="9 11" id="KW-0239">DNA-directed DNA polymerase</keyword>
<dbReference type="InterPro" id="IPR001270">
    <property type="entry name" value="ClpA/B"/>
</dbReference>
<comment type="catalytic activity">
    <reaction evidence="10 11">
        <text>DNA(n) + a 2'-deoxyribonucleoside 5'-triphosphate = DNA(n+1) + diphosphate</text>
        <dbReference type="Rhea" id="RHEA:22508"/>
        <dbReference type="Rhea" id="RHEA-COMP:17339"/>
        <dbReference type="Rhea" id="RHEA-COMP:17340"/>
        <dbReference type="ChEBI" id="CHEBI:33019"/>
        <dbReference type="ChEBI" id="CHEBI:61560"/>
        <dbReference type="ChEBI" id="CHEBI:173112"/>
        <dbReference type="EC" id="2.7.7.7"/>
    </reaction>
</comment>
<dbReference type="SMART" id="SM00382">
    <property type="entry name" value="AAA"/>
    <property type="match status" value="1"/>
</dbReference>